<dbReference type="EMBL" id="JAPEVA010000006">
    <property type="protein sequence ID" value="KAJ4411219.1"/>
    <property type="molecule type" value="Genomic_DNA"/>
</dbReference>
<sequence>MTSKLSRKRSRLTLESDDDEDERLRQPLPALQRSKTQCELDELDIIDPKDAWTVDIGAILARPTLAVPPGSGLMPHNNWQRYKKGGSITVLCVQGNMQLHYNLLCSALEYLYSLSPSLQAIILCHDPPSHKLSTTAPYSLPMISAVDPPNNHFVRLGLLHPLGGGKFPLDALAVVDRKGRRRLVLPFGWGAGKHADTPAGKSIQNKMITLLKHCIRALEEEA</sequence>
<protein>
    <submittedName>
        <fullName evidence="2">Uncharacterized protein</fullName>
    </submittedName>
</protein>
<comment type="caution">
    <text evidence="2">The sequence shown here is derived from an EMBL/GenBank/DDBJ whole genome shotgun (WGS) entry which is preliminary data.</text>
</comment>
<feature type="compositionally biased region" description="Basic residues" evidence="1">
    <location>
        <begin position="1"/>
        <end position="11"/>
    </location>
</feature>
<accession>A0A9W8ZMZ5</accession>
<dbReference type="Proteomes" id="UP001140510">
    <property type="component" value="Unassembled WGS sequence"/>
</dbReference>
<proteinExistence type="predicted"/>
<evidence type="ECO:0000313" key="2">
    <source>
        <dbReference type="EMBL" id="KAJ4411219.1"/>
    </source>
</evidence>
<feature type="region of interest" description="Disordered" evidence="1">
    <location>
        <begin position="1"/>
        <end position="24"/>
    </location>
</feature>
<gene>
    <name evidence="2" type="ORF">N0V91_001595</name>
</gene>
<dbReference type="AlphaFoldDB" id="A0A9W8ZMZ5"/>
<dbReference type="OrthoDB" id="5390017at2759"/>
<organism evidence="2 3">
    <name type="scientific">Didymella pomorum</name>
    <dbReference type="NCBI Taxonomy" id="749634"/>
    <lineage>
        <taxon>Eukaryota</taxon>
        <taxon>Fungi</taxon>
        <taxon>Dikarya</taxon>
        <taxon>Ascomycota</taxon>
        <taxon>Pezizomycotina</taxon>
        <taxon>Dothideomycetes</taxon>
        <taxon>Pleosporomycetidae</taxon>
        <taxon>Pleosporales</taxon>
        <taxon>Pleosporineae</taxon>
        <taxon>Didymellaceae</taxon>
        <taxon>Didymella</taxon>
    </lineage>
</organism>
<evidence type="ECO:0000256" key="1">
    <source>
        <dbReference type="SAM" id="MobiDB-lite"/>
    </source>
</evidence>
<reference evidence="2" key="1">
    <citation type="submission" date="2022-10" db="EMBL/GenBank/DDBJ databases">
        <title>Tapping the CABI collections for fungal endophytes: first genome assemblies for Collariella, Neodidymelliopsis, Ascochyta clinopodiicola, Didymella pomorum, Didymosphaeria variabile, Neocosmospora piperis and Neocucurbitaria cava.</title>
        <authorList>
            <person name="Hill R."/>
        </authorList>
    </citation>
    <scope>NUCLEOTIDE SEQUENCE</scope>
    <source>
        <strain evidence="2">IMI 355091</strain>
    </source>
</reference>
<evidence type="ECO:0000313" key="3">
    <source>
        <dbReference type="Proteomes" id="UP001140510"/>
    </source>
</evidence>
<name>A0A9W8ZMZ5_9PLEO</name>
<keyword evidence="3" id="KW-1185">Reference proteome</keyword>